<dbReference type="VEuPathDB" id="MicrosporidiaDB:AEWQ_010710"/>
<sequence>MDSPGRRSGSAMSLRKLGLVVAIFFFMMGTTVVVLYKYLNAKSSGGTEQKPEGAFGIPLRKESSRLRPNGGERMSILSMDAEHVRRLFDVLFEDINNAKEAYEDIMNLLEEYKVKRGISKKTKSFIDMLLSFLKSAPGTESEDIKILKSLANIVAKHYLKK</sequence>
<keyword evidence="1" id="KW-0812">Transmembrane</keyword>
<accession>M1K9V6</accession>
<gene>
    <name evidence="2" type="ORF">ECU01_0910</name>
</gene>
<evidence type="ECO:0000313" key="2">
    <source>
        <dbReference type="EMBL" id="AGE96102.1"/>
    </source>
</evidence>
<protein>
    <submittedName>
        <fullName evidence="2">Uncharacterized protein</fullName>
    </submittedName>
</protein>
<proteinExistence type="predicted"/>
<dbReference type="AlphaFoldDB" id="M1K9V6"/>
<organism evidence="2">
    <name type="scientific">Encephalitozoon cuniculi</name>
    <name type="common">Microsporidian parasite</name>
    <dbReference type="NCBI Taxonomy" id="6035"/>
    <lineage>
        <taxon>Eukaryota</taxon>
        <taxon>Fungi</taxon>
        <taxon>Fungi incertae sedis</taxon>
        <taxon>Microsporidia</taxon>
        <taxon>Unikaryonidae</taxon>
        <taxon>Encephalitozoon</taxon>
    </lineage>
</organism>
<dbReference type="SMR" id="M1K9V6"/>
<keyword evidence="1" id="KW-0472">Membrane</keyword>
<dbReference type="VEuPathDB" id="MicrosporidiaDB:ECU01_0910"/>
<evidence type="ECO:0000256" key="1">
    <source>
        <dbReference type="SAM" id="Phobius"/>
    </source>
</evidence>
<reference evidence="2" key="1">
    <citation type="journal article" date="2013" name="Eukaryot. Cell">
        <title>Extremely Reduced Levels of Heterozygosity in the Vertebrate Pathogen Encephalitozoon cuniculi.</title>
        <authorList>
            <person name="Selman M."/>
            <person name="Sak B."/>
            <person name="Kvac M."/>
            <person name="Farinelli L."/>
            <person name="Weiss L.M."/>
            <person name="Corradi N."/>
        </authorList>
    </citation>
    <scope>NUCLEOTIDE SEQUENCE</scope>
</reference>
<name>M1K9V6_ENCCN</name>
<dbReference type="VEuPathDB" id="MicrosporidiaDB:M970_010740"/>
<keyword evidence="1" id="KW-1133">Transmembrane helix</keyword>
<feature type="transmembrane region" description="Helical" evidence="1">
    <location>
        <begin position="17"/>
        <end position="39"/>
    </location>
</feature>
<dbReference type="EMBL" id="KC513612">
    <property type="protein sequence ID" value="AGE96102.1"/>
    <property type="molecule type" value="Genomic_DNA"/>
</dbReference>
<dbReference type="VEuPathDB" id="MicrosporidiaDB:AEWR_010740"/>
<dbReference type="VEuPathDB" id="MicrosporidiaDB:AEWD_010740"/>